<name>A0A7I8K920_SPIIN</name>
<evidence type="ECO:0000256" key="1">
    <source>
        <dbReference type="SAM" id="Phobius"/>
    </source>
</evidence>
<protein>
    <submittedName>
        <fullName evidence="2">Uncharacterized protein</fullName>
    </submittedName>
</protein>
<gene>
    <name evidence="2" type="ORF">SI8410_04004940</name>
</gene>
<accession>A0A7I8K920</accession>
<dbReference type="InterPro" id="IPR015791">
    <property type="entry name" value="Antimic/Inh_G_crystallin-like"/>
</dbReference>
<proteinExistence type="predicted"/>
<dbReference type="AlphaFoldDB" id="A0A7I8K920"/>
<dbReference type="Gene3D" id="2.60.20.30">
    <property type="match status" value="1"/>
</dbReference>
<organism evidence="2 3">
    <name type="scientific">Spirodela intermedia</name>
    <name type="common">Intermediate duckweed</name>
    <dbReference type="NCBI Taxonomy" id="51605"/>
    <lineage>
        <taxon>Eukaryota</taxon>
        <taxon>Viridiplantae</taxon>
        <taxon>Streptophyta</taxon>
        <taxon>Embryophyta</taxon>
        <taxon>Tracheophyta</taxon>
        <taxon>Spermatophyta</taxon>
        <taxon>Magnoliopsida</taxon>
        <taxon>Liliopsida</taxon>
        <taxon>Araceae</taxon>
        <taxon>Lemnoideae</taxon>
        <taxon>Spirodela</taxon>
    </lineage>
</organism>
<keyword evidence="1" id="KW-0812">Transmembrane</keyword>
<dbReference type="EMBL" id="LR746267">
    <property type="protein sequence ID" value="CAA7394279.1"/>
    <property type="molecule type" value="Genomic_DNA"/>
</dbReference>
<feature type="transmembrane region" description="Helical" evidence="1">
    <location>
        <begin position="74"/>
        <end position="104"/>
    </location>
</feature>
<evidence type="ECO:0000313" key="3">
    <source>
        <dbReference type="Proteomes" id="UP000663760"/>
    </source>
</evidence>
<evidence type="ECO:0000313" key="2">
    <source>
        <dbReference type="EMBL" id="CAA7394279.1"/>
    </source>
</evidence>
<sequence length="164" mass="18129">MRLTSVLLFTSTPDGEIRRHFQRFAYYKQHGSGTGDSSSSSLDEQPLLTCHHPQILESGRGPVKDMATHRKTPAAVAAAILLLLIGAAAVGLASASTLTLYWLLGCRVTIRGSCGVCYNIGPVYKGYFFNYFGGQVARFYPRFNCQGPYDLIRRNIRCCRTPCQ</sequence>
<dbReference type="Proteomes" id="UP000663760">
    <property type="component" value="Chromosome 4"/>
</dbReference>
<keyword evidence="1" id="KW-1133">Transmembrane helix</keyword>
<reference evidence="2" key="1">
    <citation type="submission" date="2020-02" db="EMBL/GenBank/DDBJ databases">
        <authorList>
            <person name="Scholz U."/>
            <person name="Mascher M."/>
            <person name="Fiebig A."/>
        </authorList>
    </citation>
    <scope>NUCLEOTIDE SEQUENCE</scope>
</reference>
<keyword evidence="1" id="KW-0472">Membrane</keyword>
<keyword evidence="3" id="KW-1185">Reference proteome</keyword>